<feature type="chain" id="PRO_5045763602" description="DUF3047 domain-containing protein" evidence="1">
    <location>
        <begin position="25"/>
        <end position="260"/>
    </location>
</feature>
<dbReference type="Proteomes" id="UP001265700">
    <property type="component" value="Unassembled WGS sequence"/>
</dbReference>
<proteinExistence type="predicted"/>
<name>A0ABU1WFV7_9BURK</name>
<dbReference type="EMBL" id="JAVDWU010000001">
    <property type="protein sequence ID" value="MDR7148150.1"/>
    <property type="molecule type" value="Genomic_DNA"/>
</dbReference>
<keyword evidence="1" id="KW-0732">Signal</keyword>
<dbReference type="RefSeq" id="WP_310310392.1">
    <property type="nucleotide sequence ID" value="NZ_JAVDWU010000001.1"/>
</dbReference>
<sequence length="260" mass="28639">MSLPPLRRWAPLFFLLGCAAQAQAIDRQLPPLVVTESGSIHPAWRVVGFPKRHADIPLTVFQAETIEGRSALRVDTDASYGTLVNDWRGTAQQLRWRWRLDQPLTGGTAPPDLMTKSGDDAALKVCVMFDHPLDRVPFLERTLLRLARSVSSEDLPAATVCYVWDSGRPATLQATNPYTNRVRFFSLQGKGAPLDQWVSQSRDVAQDFITLFADELPMGRETTVADVPGVTSVVVGADSDNTASKSTAWIADLRWAPAQP</sequence>
<feature type="signal peptide" evidence="1">
    <location>
        <begin position="1"/>
        <end position="24"/>
    </location>
</feature>
<reference evidence="2 3" key="1">
    <citation type="submission" date="2023-07" db="EMBL/GenBank/DDBJ databases">
        <title>Sorghum-associated microbial communities from plants grown in Nebraska, USA.</title>
        <authorList>
            <person name="Schachtman D."/>
        </authorList>
    </citation>
    <scope>NUCLEOTIDE SEQUENCE [LARGE SCALE GENOMIC DNA]</scope>
    <source>
        <strain evidence="2 3">4249</strain>
    </source>
</reference>
<gene>
    <name evidence="2" type="ORF">J2W49_000078</name>
</gene>
<protein>
    <recommendedName>
        <fullName evidence="4">DUF3047 domain-containing protein</fullName>
    </recommendedName>
</protein>
<accession>A0ABU1WFV7</accession>
<evidence type="ECO:0000313" key="3">
    <source>
        <dbReference type="Proteomes" id="UP001265700"/>
    </source>
</evidence>
<dbReference type="Pfam" id="PF11249">
    <property type="entry name" value="DUF3047"/>
    <property type="match status" value="1"/>
</dbReference>
<evidence type="ECO:0000256" key="1">
    <source>
        <dbReference type="SAM" id="SignalP"/>
    </source>
</evidence>
<organism evidence="2 3">
    <name type="scientific">Hydrogenophaga palleronii</name>
    <dbReference type="NCBI Taxonomy" id="65655"/>
    <lineage>
        <taxon>Bacteria</taxon>
        <taxon>Pseudomonadati</taxon>
        <taxon>Pseudomonadota</taxon>
        <taxon>Betaproteobacteria</taxon>
        <taxon>Burkholderiales</taxon>
        <taxon>Comamonadaceae</taxon>
        <taxon>Hydrogenophaga</taxon>
    </lineage>
</organism>
<comment type="caution">
    <text evidence="2">The sequence shown here is derived from an EMBL/GenBank/DDBJ whole genome shotgun (WGS) entry which is preliminary data.</text>
</comment>
<evidence type="ECO:0000313" key="2">
    <source>
        <dbReference type="EMBL" id="MDR7148150.1"/>
    </source>
</evidence>
<evidence type="ECO:0008006" key="4">
    <source>
        <dbReference type="Google" id="ProtNLM"/>
    </source>
</evidence>
<dbReference type="InterPro" id="IPR021409">
    <property type="entry name" value="DUF3047"/>
</dbReference>
<keyword evidence="3" id="KW-1185">Reference proteome</keyword>